<dbReference type="InterPro" id="IPR013517">
    <property type="entry name" value="FG-GAP"/>
</dbReference>
<comment type="caution">
    <text evidence="3">The sequence shown here is derived from an EMBL/GenBank/DDBJ whole genome shotgun (WGS) entry which is preliminary data.</text>
</comment>
<dbReference type="PANTHER" id="PTHR16026:SF0">
    <property type="entry name" value="CARTILAGE ACIDIC PROTEIN 1"/>
    <property type="match status" value="1"/>
</dbReference>
<evidence type="ECO:0000256" key="1">
    <source>
        <dbReference type="ARBA" id="ARBA00022729"/>
    </source>
</evidence>
<dbReference type="Pfam" id="PF13517">
    <property type="entry name" value="FG-GAP_3"/>
    <property type="match status" value="4"/>
</dbReference>
<dbReference type="InterPro" id="IPR028994">
    <property type="entry name" value="Integrin_alpha_N"/>
</dbReference>
<keyword evidence="1" id="KW-0732">Signal</keyword>
<dbReference type="Gene3D" id="2.130.10.130">
    <property type="entry name" value="Integrin alpha, N-terminal"/>
    <property type="match status" value="4"/>
</dbReference>
<dbReference type="EMBL" id="JAUKPO010000056">
    <property type="protein sequence ID" value="MDO1451380.1"/>
    <property type="molecule type" value="Genomic_DNA"/>
</dbReference>
<name>A0ABT8RH14_9BACT</name>
<dbReference type="RefSeq" id="WP_302042178.1">
    <property type="nucleotide sequence ID" value="NZ_JAUKPO010000056.1"/>
</dbReference>
<organism evidence="3 4">
    <name type="scientific">Rhodocytophaga aerolata</name>
    <dbReference type="NCBI Taxonomy" id="455078"/>
    <lineage>
        <taxon>Bacteria</taxon>
        <taxon>Pseudomonadati</taxon>
        <taxon>Bacteroidota</taxon>
        <taxon>Cytophagia</taxon>
        <taxon>Cytophagales</taxon>
        <taxon>Rhodocytophagaceae</taxon>
        <taxon>Rhodocytophaga</taxon>
    </lineage>
</organism>
<dbReference type="InterPro" id="IPR027039">
    <property type="entry name" value="Crtac1"/>
</dbReference>
<evidence type="ECO:0000313" key="4">
    <source>
        <dbReference type="Proteomes" id="UP001168528"/>
    </source>
</evidence>
<dbReference type="PROSITE" id="PS51257">
    <property type="entry name" value="PROKAR_LIPOPROTEIN"/>
    <property type="match status" value="1"/>
</dbReference>
<dbReference type="Pfam" id="PF07593">
    <property type="entry name" value="UnbV_ASPIC"/>
    <property type="match status" value="1"/>
</dbReference>
<accession>A0ABT8RH14</accession>
<evidence type="ECO:0000259" key="2">
    <source>
        <dbReference type="Pfam" id="PF07593"/>
    </source>
</evidence>
<evidence type="ECO:0000313" key="3">
    <source>
        <dbReference type="EMBL" id="MDO1451380.1"/>
    </source>
</evidence>
<proteinExistence type="predicted"/>
<protein>
    <submittedName>
        <fullName evidence="3">VCBS repeat-containing protein</fullName>
    </submittedName>
</protein>
<dbReference type="Proteomes" id="UP001168528">
    <property type="component" value="Unassembled WGS sequence"/>
</dbReference>
<keyword evidence="4" id="KW-1185">Reference proteome</keyword>
<dbReference type="SUPFAM" id="SSF69318">
    <property type="entry name" value="Integrin alpha N-terminal domain"/>
    <property type="match status" value="3"/>
</dbReference>
<dbReference type="InterPro" id="IPR011519">
    <property type="entry name" value="UnbV_ASPIC"/>
</dbReference>
<sequence>MKFLRNEYYLPGVLFALLCACQASDKQKTEKTLFELIPSQKTGIFFENTLKPDIDNNILEYDYFYNGGGVAAADFNNDGQTDLFFSGNQVAGKLFINKGNFKFEDVTAASGIRTSGWCTGVSVADVNGDGWPDMYVSHAGLANTPNQLFINVGKQEGGGIKFIEKAKEYGLDYQGFSTQAAFFDYDRDGDLDMYLLNHFHEKKNPNYPKTKVVDGSAPSNDKLFRNNGNNTFAEVSKVSGITHEGFGLGMAIADLNHDNWPDIYVANDFAYDDLVYINNGDATFTEKAKQYLKHTSRFAMGCDIADFNNDLLPDIYVVDMLPDDNKRQKLMSIGITNYVFNYSLQQGYLPQYARNTLQLHNGLLPNGDISFSEIGQLAGVYKTDWSWSALFADLDNDGWKDLFVSNGIPKDITNMDFTMYRSGQVNQSSYNYNEVKRQLLKELEGLETVDKPNFVFRNKRDLTFEDKSQDWGLDKKGFSNGTALADLDNDGDLDLVTNNIDAEPFIFKNNSEKFNKNNYLTIQLKGHFSQGTKLKVVHGRNQQYLEHNLYRGFQSTQEDKLHIGLGQDTLIDVLEIVWPDGRYQRITGVAANQTLVLEHGNAEVKHADCSMVTDTLSASPLFEDITASSGLNVIHQENKYEDFNLEPLLPHRFSRNGPQLASGDMNGDRLEDFWMSGSASIAGKLFFQQKDGSFISKDMPDPGFEDAQGLLFDADNDQDLDLYVVSGGNEYNPLTATYQDRLYLNDGRGNFTSGKESIPVEYASGSCVQPADFDGDGDIDLFVGGRVVPGRYPLIPESFLLLNDGEGKFSNITQWVCPALSRIGMVTDALWVDVDDDQFPELMVVGEFMPVTIFKNNKGTTLERLEGSGLDRLSGWWYSIEKADFDNDGDEDFIAGNLGLNNRWKAKPATPVRLYAKPLSDVSVLPILTYFLDKQEHTIANRDQIASMYPAIKAQFNNYQSFATQTFAGIFPKEESDKFNMWEAMEMRSMYIENKGNWQFAFHPLPMEAQFAPVQTIQTGDFNTDGNTDVLLLGNDYTPDFMTGRYDASPGLVLIGNGHGQFTKLPYSLSGFSIQEDIRSSIQIGVNGKKSFVIGSNAAALKIVRWTGNVSMGQVEILSKE</sequence>
<reference evidence="3" key="1">
    <citation type="submission" date="2023-07" db="EMBL/GenBank/DDBJ databases">
        <title>The genome sequence of Rhodocytophaga aerolata KACC 12507.</title>
        <authorList>
            <person name="Zhang X."/>
        </authorList>
    </citation>
    <scope>NUCLEOTIDE SEQUENCE</scope>
    <source>
        <strain evidence="3">KACC 12507</strain>
    </source>
</reference>
<dbReference type="PANTHER" id="PTHR16026">
    <property type="entry name" value="CARTILAGE ACIDIC PROTEIN 1"/>
    <property type="match status" value="1"/>
</dbReference>
<gene>
    <name evidence="3" type="ORF">Q0590_34210</name>
</gene>
<feature type="domain" description="ASPIC/UnbV" evidence="2">
    <location>
        <begin position="531"/>
        <end position="595"/>
    </location>
</feature>